<protein>
    <submittedName>
        <fullName evidence="2">Tetratricopeptide repeat protein</fullName>
    </submittedName>
</protein>
<dbReference type="SMART" id="SM00028">
    <property type="entry name" value="TPR"/>
    <property type="match status" value="4"/>
</dbReference>
<organism evidence="2 3">
    <name type="scientific">Spirosoma agri</name>
    <dbReference type="NCBI Taxonomy" id="1987381"/>
    <lineage>
        <taxon>Bacteria</taxon>
        <taxon>Pseudomonadati</taxon>
        <taxon>Bacteroidota</taxon>
        <taxon>Cytophagia</taxon>
        <taxon>Cytophagales</taxon>
        <taxon>Cytophagaceae</taxon>
        <taxon>Spirosoma</taxon>
    </lineage>
</organism>
<dbReference type="PANTHER" id="PTHR45588">
    <property type="entry name" value="TPR DOMAIN-CONTAINING PROTEIN"/>
    <property type="match status" value="1"/>
</dbReference>
<evidence type="ECO:0000256" key="1">
    <source>
        <dbReference type="PROSITE-ProRule" id="PRU00339"/>
    </source>
</evidence>
<dbReference type="EMBL" id="JAAGNZ010000001">
    <property type="protein sequence ID" value="NEU65491.1"/>
    <property type="molecule type" value="Genomic_DNA"/>
</dbReference>
<evidence type="ECO:0000313" key="2">
    <source>
        <dbReference type="EMBL" id="NEU65491.1"/>
    </source>
</evidence>
<dbReference type="SUPFAM" id="SSF48452">
    <property type="entry name" value="TPR-like"/>
    <property type="match status" value="2"/>
</dbReference>
<name>A0A6M0IDR9_9BACT</name>
<gene>
    <name evidence="2" type="ORF">GK091_01240</name>
</gene>
<keyword evidence="3" id="KW-1185">Reference proteome</keyword>
<feature type="repeat" description="TPR" evidence="1">
    <location>
        <begin position="495"/>
        <end position="528"/>
    </location>
</feature>
<accession>A0A6M0IDR9</accession>
<comment type="caution">
    <text evidence="2">The sequence shown here is derived from an EMBL/GenBank/DDBJ whole genome shotgun (WGS) entry which is preliminary data.</text>
</comment>
<dbReference type="InterPro" id="IPR019734">
    <property type="entry name" value="TPR_rpt"/>
</dbReference>
<dbReference type="Gene3D" id="1.25.40.10">
    <property type="entry name" value="Tetratricopeptide repeat domain"/>
    <property type="match status" value="2"/>
</dbReference>
<evidence type="ECO:0000313" key="3">
    <source>
        <dbReference type="Proteomes" id="UP000477386"/>
    </source>
</evidence>
<reference evidence="2 3" key="1">
    <citation type="submission" date="2020-02" db="EMBL/GenBank/DDBJ databases">
        <title>Draft genome sequence of two Spirosoma agri KCTC 52727 and Spirosoma terrae KCTC 52035.</title>
        <authorList>
            <person name="Rojas J."/>
            <person name="Ambika Manirajan B."/>
            <person name="Ratering S."/>
            <person name="Suarez C."/>
            <person name="Schnell S."/>
        </authorList>
    </citation>
    <scope>NUCLEOTIDE SEQUENCE [LARGE SCALE GENOMIC DNA]</scope>
    <source>
        <strain evidence="2 3">KCTC 52727</strain>
    </source>
</reference>
<dbReference type="PANTHER" id="PTHR45588:SF1">
    <property type="entry name" value="WW DOMAIN-CONTAINING PROTEIN"/>
    <property type="match status" value="1"/>
</dbReference>
<keyword evidence="1" id="KW-0802">TPR repeat</keyword>
<dbReference type="PROSITE" id="PS50005">
    <property type="entry name" value="TPR"/>
    <property type="match status" value="2"/>
</dbReference>
<sequence length="569" mass="64208">MKRFILLACLITCSALGQRVRQAEHQHEAHDGESHDHLTHIQDYRKETVYVHNLPAPELLTGIGTSDLKIKTTSTKTQAFFSQGVSLLHCFWDFEAYRSFKEAIRHDSSAVMPYWGLYSAIGAIEGTDFDADKKLAIRKLKALKATASEHEKLYADCILLRDADSENGKVGYQKRLELIVHKYPDDVDAKLFLALSKMGGYDAAMNPREGQLYSEYLLRDLLKTHPTNAAVHHYWIHLMENCCAEEALKSAEILPRLAPASGHMVHMPGHVYYKVGDYKKAYDAFTASLAVDSAYMKKQHIPEVDAWNYIHNINYLLSNCAEDGRYATALYYAEKLQRMPATKERKQKYEGRFFYQGVIAPAKMELCFGFYEKAAARLAAIQLDKDSLYSAKAMAYKDGLFYFASGMNAVRKNNLTEAKRFADALDASLWRNSNQTGPDDVIATRRINDLNVASLELQGVIQSAGNNYAEAILLLEKAKKKEDELGYSEPPSYARPVLISLAEAHLKARKYDKAIAAYNALLERHPNSANAYWGLYNVYKQKGDLTKARDYAMRVKAVAQDGDKGLFPL</sequence>
<dbReference type="InterPro" id="IPR011990">
    <property type="entry name" value="TPR-like_helical_dom_sf"/>
</dbReference>
<feature type="repeat" description="TPR" evidence="1">
    <location>
        <begin position="262"/>
        <end position="295"/>
    </location>
</feature>
<dbReference type="AlphaFoldDB" id="A0A6M0IDR9"/>
<proteinExistence type="predicted"/>
<dbReference type="Pfam" id="PF14559">
    <property type="entry name" value="TPR_19"/>
    <property type="match status" value="1"/>
</dbReference>
<dbReference type="RefSeq" id="WP_164034819.1">
    <property type="nucleotide sequence ID" value="NZ_JAAGNZ010000001.1"/>
</dbReference>
<dbReference type="Proteomes" id="UP000477386">
    <property type="component" value="Unassembled WGS sequence"/>
</dbReference>